<sequence>MINAKIIDAFEEDQSEPILDKCQIDLSLDDCPYLIIQFDDLKCWIKDENITDSEPDPKLLNKCKSCQDLNSLEKMFKSNKEYTNFLNKYTKLKQSISSQDELLTTTKTDLMNTISSLVSCVGCRASLERFYRNQTHKLTRNNSSNNFSNVIYPFLIKSNDTLTLNRCILNDPFKLYSIFNLKNSKIELKSTSRLNSLTNLTHISNNTSTSDKNSIMLINPSLISYIQIPSCLNSNICHIVQPNSNTSTNKNRRCQMHSLDKNRLKSINDWLLVWDSFLKNSTRNKILLIDTSKLMITLDSYLKRHKFCSDCKLKVIRAYNILIGEIDPSKEKGFCASLYEGIECCSIKNNEKQTVNSSQNSKKSKFHLNCQHLHLKNDKQFIANLIYKAEPEIRSGGRRERHAKTLDIAQEEVLTCIGIHLFERFFRIYQTIRLEEQLWQLMVYSSIVTLKKAFELKYEQLQGVSNLELLCAQLEAEDQKKKIKKGKKKTKSDKKKDQSKNETFNEVDDEIDESDYLENLTSQSSQESKGSEENLFENEYEITSKQSSPIEPSFETSCGCSNDNQLSSFTSLTSSASSSSAQDLEYSFTSLNNDLDFELNENEPIENNDDLMLITDEEKNEYYANKTVYLNERTNRRLQLRERFQNLKLNSNFKLRPRI</sequence>
<evidence type="ECO:0008006" key="4">
    <source>
        <dbReference type="Google" id="ProtNLM"/>
    </source>
</evidence>
<evidence type="ECO:0000313" key="2">
    <source>
        <dbReference type="EMBL" id="CAF0911716.1"/>
    </source>
</evidence>
<accession>A0A814A9Y6</accession>
<dbReference type="GO" id="GO:0005634">
    <property type="term" value="C:nucleus"/>
    <property type="evidence" value="ECO:0007669"/>
    <property type="project" value="TreeGrafter"/>
</dbReference>
<protein>
    <recommendedName>
        <fullName evidence="4">Gametogenetin-binding protein 2</fullName>
    </recommendedName>
</protein>
<name>A0A814A9Y6_9BILA</name>
<evidence type="ECO:0000256" key="1">
    <source>
        <dbReference type="SAM" id="MobiDB-lite"/>
    </source>
</evidence>
<dbReference type="AlphaFoldDB" id="A0A814A9Y6"/>
<keyword evidence="3" id="KW-1185">Reference proteome</keyword>
<dbReference type="Proteomes" id="UP000663879">
    <property type="component" value="Unassembled WGS sequence"/>
</dbReference>
<dbReference type="InterPro" id="IPR026073">
    <property type="entry name" value="GGNBP2"/>
</dbReference>
<gene>
    <name evidence="2" type="ORF">OXX778_LOCUS11939</name>
</gene>
<organism evidence="2 3">
    <name type="scientific">Brachionus calyciflorus</name>
    <dbReference type="NCBI Taxonomy" id="104777"/>
    <lineage>
        <taxon>Eukaryota</taxon>
        <taxon>Metazoa</taxon>
        <taxon>Spiralia</taxon>
        <taxon>Gnathifera</taxon>
        <taxon>Rotifera</taxon>
        <taxon>Eurotatoria</taxon>
        <taxon>Monogononta</taxon>
        <taxon>Pseudotrocha</taxon>
        <taxon>Ploima</taxon>
        <taxon>Brachionidae</taxon>
        <taxon>Brachionus</taxon>
    </lineage>
</organism>
<feature type="compositionally biased region" description="Basic residues" evidence="1">
    <location>
        <begin position="482"/>
        <end position="493"/>
    </location>
</feature>
<dbReference type="PANTHER" id="PTHR13601">
    <property type="entry name" value="GAMETOGENETIN-BINDING PROTEIN 2"/>
    <property type="match status" value="1"/>
</dbReference>
<dbReference type="EMBL" id="CAJNOC010002089">
    <property type="protein sequence ID" value="CAF0911716.1"/>
    <property type="molecule type" value="Genomic_DNA"/>
</dbReference>
<evidence type="ECO:0000313" key="3">
    <source>
        <dbReference type="Proteomes" id="UP000663879"/>
    </source>
</evidence>
<comment type="caution">
    <text evidence="2">The sequence shown here is derived from an EMBL/GenBank/DDBJ whole genome shotgun (WGS) entry which is preliminary data.</text>
</comment>
<reference evidence="2" key="1">
    <citation type="submission" date="2021-02" db="EMBL/GenBank/DDBJ databases">
        <authorList>
            <person name="Nowell W R."/>
        </authorList>
    </citation>
    <scope>NUCLEOTIDE SEQUENCE</scope>
    <source>
        <strain evidence="2">Ploen Becks lab</strain>
    </source>
</reference>
<dbReference type="GO" id="GO:0005737">
    <property type="term" value="C:cytoplasm"/>
    <property type="evidence" value="ECO:0007669"/>
    <property type="project" value="TreeGrafter"/>
</dbReference>
<dbReference type="OrthoDB" id="2422440at2759"/>
<proteinExistence type="predicted"/>
<dbReference type="PANTHER" id="PTHR13601:SF2">
    <property type="entry name" value="GAMETOGENETIN-BINDING PROTEIN 2"/>
    <property type="match status" value="1"/>
</dbReference>
<feature type="region of interest" description="Disordered" evidence="1">
    <location>
        <begin position="482"/>
        <end position="512"/>
    </location>
</feature>